<reference evidence="2" key="1">
    <citation type="journal article" date="2019" name="Int. J. Syst. Evol. Microbiol.">
        <title>The Global Catalogue of Microorganisms (GCM) 10K type strain sequencing project: providing services to taxonomists for standard genome sequencing and annotation.</title>
        <authorList>
            <consortium name="The Broad Institute Genomics Platform"/>
            <consortium name="The Broad Institute Genome Sequencing Center for Infectious Disease"/>
            <person name="Wu L."/>
            <person name="Ma J."/>
        </authorList>
    </citation>
    <scope>NUCLEOTIDE SEQUENCE [LARGE SCALE GENOMIC DNA]</scope>
    <source>
        <strain evidence="2">JCM 18054</strain>
    </source>
</reference>
<name>A0ABP8VGC4_9PSEU</name>
<dbReference type="EMBL" id="BAABIB010000123">
    <property type="protein sequence ID" value="GAA4661793.1"/>
    <property type="molecule type" value="Genomic_DNA"/>
</dbReference>
<dbReference type="Proteomes" id="UP001500192">
    <property type="component" value="Unassembled WGS sequence"/>
</dbReference>
<comment type="caution">
    <text evidence="1">The sequence shown here is derived from an EMBL/GenBank/DDBJ whole genome shotgun (WGS) entry which is preliminary data.</text>
</comment>
<proteinExistence type="predicted"/>
<evidence type="ECO:0000313" key="2">
    <source>
        <dbReference type="Proteomes" id="UP001500192"/>
    </source>
</evidence>
<keyword evidence="2" id="KW-1185">Reference proteome</keyword>
<sequence>MATNYWFAHDTLAEDDDMLAHEFGDPGPDPDRIGTAQVCCGIATATATATATMATDAPQQVAS</sequence>
<evidence type="ECO:0000313" key="1">
    <source>
        <dbReference type="EMBL" id="GAA4661793.1"/>
    </source>
</evidence>
<gene>
    <name evidence="1" type="ORF">GCM10023214_62600</name>
</gene>
<accession>A0ABP8VGC4</accession>
<organism evidence="1 2">
    <name type="scientific">Amycolatopsis dongchuanensis</name>
    <dbReference type="NCBI Taxonomy" id="1070866"/>
    <lineage>
        <taxon>Bacteria</taxon>
        <taxon>Bacillati</taxon>
        <taxon>Actinomycetota</taxon>
        <taxon>Actinomycetes</taxon>
        <taxon>Pseudonocardiales</taxon>
        <taxon>Pseudonocardiaceae</taxon>
        <taxon>Amycolatopsis</taxon>
    </lineage>
</organism>
<protein>
    <submittedName>
        <fullName evidence="1">Uncharacterized protein</fullName>
    </submittedName>
</protein>
<dbReference type="RefSeq" id="WP_346055850.1">
    <property type="nucleotide sequence ID" value="NZ_BAABIB010000123.1"/>
</dbReference>